<name>A0A5C6X7Q5_9DELT</name>
<keyword evidence="2" id="KW-1133">Transmembrane helix</keyword>
<comment type="caution">
    <text evidence="4">The sequence shown here is derived from an EMBL/GenBank/DDBJ whole genome shotgun (WGS) entry which is preliminary data.</text>
</comment>
<dbReference type="RefSeq" id="WP_146974241.1">
    <property type="nucleotide sequence ID" value="NZ_VOSL01000044.1"/>
</dbReference>
<accession>A0A5C6X7Q5</accession>
<protein>
    <recommendedName>
        <fullName evidence="3">Putative glutamine amidotransferase domain-containing protein</fullName>
    </recommendedName>
</protein>
<dbReference type="SUPFAM" id="SSF52317">
    <property type="entry name" value="Class I glutamine amidotransferase-like"/>
    <property type="match status" value="1"/>
</dbReference>
<keyword evidence="2" id="KW-0812">Transmembrane</keyword>
<dbReference type="Pfam" id="PF07090">
    <property type="entry name" value="GATase1_like"/>
    <property type="match status" value="1"/>
</dbReference>
<feature type="transmembrane region" description="Helical" evidence="2">
    <location>
        <begin position="750"/>
        <end position="770"/>
    </location>
</feature>
<dbReference type="InterPro" id="IPR010768">
    <property type="entry name" value="GATase1-like"/>
</dbReference>
<keyword evidence="2" id="KW-0472">Membrane</keyword>
<dbReference type="InterPro" id="IPR036465">
    <property type="entry name" value="vWFA_dom_sf"/>
</dbReference>
<dbReference type="SUPFAM" id="SSF53300">
    <property type="entry name" value="vWA-like"/>
    <property type="match status" value="1"/>
</dbReference>
<evidence type="ECO:0000313" key="4">
    <source>
        <dbReference type="EMBL" id="TXD36290.1"/>
    </source>
</evidence>
<dbReference type="Gene3D" id="3.40.50.880">
    <property type="match status" value="1"/>
</dbReference>
<sequence length="777" mass="86845">MLELSNYNTRDLLWLGDWSLGWIIALGLLGLAVLLFSAYDLRDMRMHRRLTLLGLRAAVFSLAVLMLLEPALDLKQVSRVKNHVAVLVDTSQTMNLNVAGEQQRRIDRARNALEELRPTFEARNEDHHFDIFTYGEALTPTTLEAALTTEADATEADLSAALQALPEHYRGKDLGGVIVLSDGIDTGAIGRRVRRGEDLDEASKELLASLKAPVHTLAADADAGMRDAAISRVRHDDFAFVHNSITVEVDLFFSGIDPQPVPVTLRRDGEILQSQSVQIDPEERRYTVQFEFVPRQIGKEVYTVEVPHFEDEALLENNTEHFVLRVIRDKVRVLQVVGRPSWDQRFLRQLLKRNPNVDLISFFILRTDDTPQLVPRDEMSLIPFPTDELFNSELGSFDLVIFQNFNFGPYNMARYLPAIADYVRQGGAFAMLGGDLSFASGGYARTPIESLLPVELPPAGPGQTITHSEHFSPQLTEAGDRHPITQLAFDPAQNRELWEALPELRGTNIVTGPSEGATVLATHPTLTYGGQPMPVIAVAERGEGRVLAVTSDSTWRWGFEHLADGGTPREYQMFWNSAIRWLIQDPELKLVRLDVHADIAAPDAPIDATVRVFKSDYSPATNASGKVHVSHRPLAQRGDDSAPTLPSRTVEFQTDASGEHALDLSFDEPGMYHMEVEVEGPGGALRDENLVLVTPNVAQLRDIVPRNALLERIAEHTEAEHTLLPELNAARLDFNPPRFVEIHQRRVVQLWDSALLFLIVLGLLAAEWSLRRRWGRL</sequence>
<evidence type="ECO:0000259" key="3">
    <source>
        <dbReference type="Pfam" id="PF07090"/>
    </source>
</evidence>
<dbReference type="PANTHER" id="PTHR37947">
    <property type="entry name" value="BLL2462 PROTEIN"/>
    <property type="match status" value="1"/>
</dbReference>
<dbReference type="OrthoDB" id="9769144at2"/>
<dbReference type="EMBL" id="VOSL01000044">
    <property type="protein sequence ID" value="TXD36290.1"/>
    <property type="molecule type" value="Genomic_DNA"/>
</dbReference>
<feature type="transmembrane region" description="Helical" evidence="2">
    <location>
        <begin position="20"/>
        <end position="38"/>
    </location>
</feature>
<gene>
    <name evidence="4" type="ORF">FRC96_09405</name>
</gene>
<dbReference type="PANTHER" id="PTHR37947:SF1">
    <property type="entry name" value="BLL2462 PROTEIN"/>
    <property type="match status" value="1"/>
</dbReference>
<feature type="region of interest" description="Disordered" evidence="1">
    <location>
        <begin position="624"/>
        <end position="645"/>
    </location>
</feature>
<proteinExistence type="predicted"/>
<organism evidence="4 5">
    <name type="scientific">Lujinxingia vulgaris</name>
    <dbReference type="NCBI Taxonomy" id="2600176"/>
    <lineage>
        <taxon>Bacteria</taxon>
        <taxon>Deltaproteobacteria</taxon>
        <taxon>Bradymonadales</taxon>
        <taxon>Lujinxingiaceae</taxon>
        <taxon>Lujinxingia</taxon>
    </lineage>
</organism>
<evidence type="ECO:0000256" key="1">
    <source>
        <dbReference type="SAM" id="MobiDB-lite"/>
    </source>
</evidence>
<reference evidence="4 5" key="1">
    <citation type="submission" date="2019-08" db="EMBL/GenBank/DDBJ databases">
        <title>Bradymonadales sp. TMQ2.</title>
        <authorList>
            <person name="Liang Q."/>
        </authorList>
    </citation>
    <scope>NUCLEOTIDE SEQUENCE [LARGE SCALE GENOMIC DNA]</scope>
    <source>
        <strain evidence="4 5">TMQ2</strain>
    </source>
</reference>
<feature type="domain" description="Putative glutamine amidotransferase" evidence="3">
    <location>
        <begin position="392"/>
        <end position="583"/>
    </location>
</feature>
<evidence type="ECO:0000256" key="2">
    <source>
        <dbReference type="SAM" id="Phobius"/>
    </source>
</evidence>
<feature type="transmembrane region" description="Helical" evidence="2">
    <location>
        <begin position="50"/>
        <end position="68"/>
    </location>
</feature>
<dbReference type="AlphaFoldDB" id="A0A5C6X7Q5"/>
<evidence type="ECO:0000313" key="5">
    <source>
        <dbReference type="Proteomes" id="UP000321046"/>
    </source>
</evidence>
<dbReference type="InterPro" id="IPR029062">
    <property type="entry name" value="Class_I_gatase-like"/>
</dbReference>
<dbReference type="Gene3D" id="3.40.50.410">
    <property type="entry name" value="von Willebrand factor, type A domain"/>
    <property type="match status" value="1"/>
</dbReference>
<dbReference type="CDD" id="cd00198">
    <property type="entry name" value="vWFA"/>
    <property type="match status" value="1"/>
</dbReference>
<dbReference type="Proteomes" id="UP000321046">
    <property type="component" value="Unassembled WGS sequence"/>
</dbReference>